<reference evidence="9" key="1">
    <citation type="journal article" date="2013" name="Nat. Commun.">
        <title>Whole-genome sequencing of Oryza brachyantha reveals mechanisms underlying Oryza genome evolution.</title>
        <authorList>
            <person name="Chen J."/>
            <person name="Huang Q."/>
            <person name="Gao D."/>
            <person name="Wang J."/>
            <person name="Lang Y."/>
            <person name="Liu T."/>
            <person name="Li B."/>
            <person name="Bai Z."/>
            <person name="Luis Goicoechea J."/>
            <person name="Liang C."/>
            <person name="Chen C."/>
            <person name="Zhang W."/>
            <person name="Sun S."/>
            <person name="Liao Y."/>
            <person name="Zhang X."/>
            <person name="Yang L."/>
            <person name="Song C."/>
            <person name="Wang M."/>
            <person name="Shi J."/>
            <person name="Liu G."/>
            <person name="Liu J."/>
            <person name="Zhou H."/>
            <person name="Zhou W."/>
            <person name="Yu Q."/>
            <person name="An N."/>
            <person name="Chen Y."/>
            <person name="Cai Q."/>
            <person name="Wang B."/>
            <person name="Liu B."/>
            <person name="Min J."/>
            <person name="Huang Y."/>
            <person name="Wu H."/>
            <person name="Li Z."/>
            <person name="Zhang Y."/>
            <person name="Yin Y."/>
            <person name="Song W."/>
            <person name="Jiang J."/>
            <person name="Jackson S.A."/>
            <person name="Wing R.A."/>
            <person name="Wang J."/>
            <person name="Chen M."/>
        </authorList>
    </citation>
    <scope>NUCLEOTIDE SEQUENCE [LARGE SCALE GENOMIC DNA]</scope>
    <source>
        <strain evidence="9">cv. IRGC 101232</strain>
    </source>
</reference>
<dbReference type="Pfam" id="PF26283">
    <property type="entry name" value="Ig_TRAPPC9-Trs120_4th"/>
    <property type="match status" value="1"/>
</dbReference>
<evidence type="ECO:0000259" key="7">
    <source>
        <dbReference type="Pfam" id="PF26282"/>
    </source>
</evidence>
<feature type="domain" description="Trs120/TRAPPC9 fourth Ig-like" evidence="8">
    <location>
        <begin position="1037"/>
        <end position="1174"/>
    </location>
</feature>
<dbReference type="Pfam" id="PF26282">
    <property type="entry name" value="Ig_TRAPPC9-Trs120_3rd"/>
    <property type="match status" value="1"/>
</dbReference>
<feature type="domain" description="Trs120/TRAPPC9 N-terminal" evidence="4">
    <location>
        <begin position="9"/>
        <end position="190"/>
    </location>
</feature>
<dbReference type="OMA" id="PFANQPW"/>
<dbReference type="InterPro" id="IPR058563">
    <property type="entry name" value="Trs120_TRAPPC9_N"/>
</dbReference>
<evidence type="ECO:0000259" key="6">
    <source>
        <dbReference type="Pfam" id="PF26254"/>
    </source>
</evidence>
<dbReference type="InterPro" id="IPR058567">
    <property type="entry name" value="Ig_TRAPPC9_Trs120_3rd"/>
</dbReference>
<dbReference type="PANTHER" id="PTHR21512">
    <property type="entry name" value="TRAFFICKING PROTEIN PARTICLE COMPLEX SUBUNIT 9"/>
    <property type="match status" value="1"/>
</dbReference>
<dbReference type="AlphaFoldDB" id="J3LZC0"/>
<feature type="domain" description="Trs120/TRAPPC9 first Ig-like" evidence="6">
    <location>
        <begin position="525"/>
        <end position="624"/>
    </location>
</feature>
<dbReference type="Pfam" id="PF26280">
    <property type="entry name" value="Ig_TRAPPC9-Trs120_2nd"/>
    <property type="match status" value="1"/>
</dbReference>
<name>J3LZC0_ORYBR</name>
<evidence type="ECO:0000256" key="3">
    <source>
        <dbReference type="SAM" id="MobiDB-lite"/>
    </source>
</evidence>
<dbReference type="InterPro" id="IPR013935">
    <property type="entry name" value="Trs120_TRAPPC9"/>
</dbReference>
<feature type="domain" description="Trs120/TRAPPC9 TPR region" evidence="5">
    <location>
        <begin position="338"/>
        <end position="476"/>
    </location>
</feature>
<evidence type="ECO:0000259" key="8">
    <source>
        <dbReference type="Pfam" id="PF26283"/>
    </source>
</evidence>
<evidence type="ECO:0000313" key="9">
    <source>
        <dbReference type="EnsemblPlants" id="OB04G24950.1"/>
    </source>
</evidence>
<proteinExistence type="predicted"/>
<dbReference type="STRING" id="4533.J3LZC0"/>
<feature type="domain" description="Trs120/TRAPPC9 N-terminal" evidence="4">
    <location>
        <begin position="196"/>
        <end position="261"/>
    </location>
</feature>
<dbReference type="Pfam" id="PF08626">
    <property type="entry name" value="TRAPPC9-Trs120"/>
    <property type="match status" value="2"/>
</dbReference>
<dbReference type="Gramene" id="OB04G24950.1">
    <property type="protein sequence ID" value="OB04G24950.1"/>
    <property type="gene ID" value="OB04G24950"/>
</dbReference>
<organism evidence="9">
    <name type="scientific">Oryza brachyantha</name>
    <name type="common">malo sina</name>
    <dbReference type="NCBI Taxonomy" id="4533"/>
    <lineage>
        <taxon>Eukaryota</taxon>
        <taxon>Viridiplantae</taxon>
        <taxon>Streptophyta</taxon>
        <taxon>Embryophyta</taxon>
        <taxon>Tracheophyta</taxon>
        <taxon>Spermatophyta</taxon>
        <taxon>Magnoliopsida</taxon>
        <taxon>Liliopsida</taxon>
        <taxon>Poales</taxon>
        <taxon>Poaceae</taxon>
        <taxon>BOP clade</taxon>
        <taxon>Oryzoideae</taxon>
        <taxon>Oryzeae</taxon>
        <taxon>Oryzinae</taxon>
        <taxon>Oryza</taxon>
    </lineage>
</organism>
<feature type="domain" description="Trs120/TRAPPC9 third Ig-like" evidence="7">
    <location>
        <begin position="838"/>
        <end position="1013"/>
    </location>
</feature>
<dbReference type="InterPro" id="IPR058568">
    <property type="entry name" value="Ig_TRAPPC9_Trs120_4th"/>
</dbReference>
<dbReference type="Pfam" id="PF26251">
    <property type="entry name" value="TPR_TRAPPC9-Trs120"/>
    <property type="match status" value="1"/>
</dbReference>
<gene>
    <name evidence="9" type="primary">LOC102700427</name>
</gene>
<protein>
    <submittedName>
        <fullName evidence="9">Uncharacterized protein</fullName>
    </submittedName>
</protein>
<dbReference type="EnsemblPlants" id="OB04G24950.1">
    <property type="protein sequence ID" value="OB04G24950.1"/>
    <property type="gene ID" value="OB04G24950"/>
</dbReference>
<evidence type="ECO:0000313" key="10">
    <source>
        <dbReference type="Proteomes" id="UP000006038"/>
    </source>
</evidence>
<dbReference type="InterPro" id="IPR058564">
    <property type="entry name" value="TPR_TRAPPC9_Trs120"/>
</dbReference>
<keyword evidence="2" id="KW-0333">Golgi apparatus</keyword>
<dbReference type="GO" id="GO:0005802">
    <property type="term" value="C:trans-Golgi network"/>
    <property type="evidence" value="ECO:0007669"/>
    <property type="project" value="TreeGrafter"/>
</dbReference>
<dbReference type="Pfam" id="PF26254">
    <property type="entry name" value="Ig_TRAPPC9-Trs120_1st"/>
    <property type="match status" value="1"/>
</dbReference>
<dbReference type="HOGENOM" id="CLU_001678_0_0_1"/>
<comment type="subcellular location">
    <subcellularLocation>
        <location evidence="1">Golgi apparatus</location>
    </subcellularLocation>
</comment>
<accession>J3LZC0</accession>
<dbReference type="eggNOG" id="KOG1953">
    <property type="taxonomic scope" value="Eukaryota"/>
</dbReference>
<evidence type="ECO:0000259" key="4">
    <source>
        <dbReference type="Pfam" id="PF08626"/>
    </source>
</evidence>
<dbReference type="Proteomes" id="UP000006038">
    <property type="component" value="Chromosome 4"/>
</dbReference>
<keyword evidence="10" id="KW-1185">Reference proteome</keyword>
<evidence type="ECO:0000256" key="2">
    <source>
        <dbReference type="ARBA" id="ARBA00023034"/>
    </source>
</evidence>
<reference evidence="9" key="2">
    <citation type="submission" date="2013-04" db="UniProtKB">
        <authorList>
            <consortium name="EnsemblPlants"/>
        </authorList>
    </citation>
    <scope>IDENTIFICATION</scope>
</reference>
<feature type="region of interest" description="Disordered" evidence="3">
    <location>
        <begin position="1028"/>
        <end position="1051"/>
    </location>
</feature>
<sequence>MEPGVSIESGSAIRVAVLPVGGPIPPACLRDYAALVARHARVDLASLRPYYSEHQKSPFSHQPWDGGCLRLKFVLGGCDFQSSRKVLAVVGICHLPSSPDLDRVAADFVDAARSYPSALANRCFAFCPTDAQLVEKKRDDIIMFPPSDQQSLELHMLTMIQDLSASLLMEFEKWVLRAESTGTILKTPLDSQSSLGSEEVIKAKKRRLGRAQKIIGDYCLLAGSPADANAHYATAIELARLTGDVFWHAGALEGSVCALVVDRMGESDPVLEDEVKFRYYTIIQLYRRATLQDNAQRVSPVSFELEAALKLARYLCRRQCAKEVSDLLMGAADGAKALIDASDRLILYIEIARLFGTLGYKRKAAFFSRQVAQLYLQQDNAYAAMSAMQVLTTTTTAYHVQSRKTSKMDHSFLKSVVSLFESQWSTLQMVVLREILMSSIRAADPLSSWSAAARLLRLFYPLITPAGQSGLASSLANSADRLPSGTRCADPCLPFIRLHSFPLHPSQREIVKRNPHKKEWWTGGGPSGPFIYTPFTKGGTSGTSKQEVNWIVGEPVQVMVELANPCSFDLVVESIYLSVHSGNFDAFPVSVTLPPNTSKLVLLSGIPTQVGQVSIPGCIVHCFGVITEHLFKEVDCLLLGAAQGLVLSDPFRCCGSSKFKSVNFPSISVVPPLPLLVANVVGGDGSILLYEGEIRDVLITLTNAGTVPVEEANIALSGKNQDSVISIAHSTWKSALPIKPGGEVTFAVTLRAWHLSLTDFEADSNRSPANSRRIAREGSNPFLDIHYAGPSGNSEDNNVSLPPGRRLVVPLNICVVQGMRLVRARLLSMELPARFTDAHLRSVGSKDNISNDSSAIHNDISLLKIDPYKGSWDLRLLELELFNPTDVVFDVDVSVHLDGTSIELPEDKIAGSACHKTRIDRDYSARVLIPLEHFKLPVLDTSFFVKENGSDEPLGSRATTLAEKNAKAELNASINNLISKIKVKWHSGRNSSGELNIKDAIQAALQASIMDILLPDPLTFSFRHAKDGTSAKTDSSEEPSDDSSHSANDSVLRCKDPISANEMTHMEVQIRNNTKETIRMNLSISCKDVAGENCFDENSATVLWAGVLSDIYLEVQPLQEVVHPFSIYFLVPGDYSLQAASVIIDATDVLRARAKAESPDEPILCRGSPFHIHVVGTA</sequence>
<evidence type="ECO:0000256" key="1">
    <source>
        <dbReference type="ARBA" id="ARBA00004555"/>
    </source>
</evidence>
<evidence type="ECO:0000259" key="5">
    <source>
        <dbReference type="Pfam" id="PF26251"/>
    </source>
</evidence>
<dbReference type="InterPro" id="IPR058565">
    <property type="entry name" value="Ig_TRAPPC9_Trs120_1st"/>
</dbReference>
<dbReference type="PANTHER" id="PTHR21512:SF5">
    <property type="entry name" value="TRAFFICKING PROTEIN PARTICLE COMPLEX SUBUNIT 9"/>
    <property type="match status" value="1"/>
</dbReference>